<feature type="compositionally biased region" description="Polar residues" evidence="1">
    <location>
        <begin position="795"/>
        <end position="810"/>
    </location>
</feature>
<reference evidence="2 3" key="1">
    <citation type="journal article" date="2018" name="IMA Fungus">
        <title>IMA Genome-F 9: Draft genome sequence of Annulohypoxylon stygium, Aspergillus mulundensis, Berkeleyomyces basicola (syn. Thielaviopsis basicola), Ceratocystis smalleyi, two Cercospora beticola strains, Coleophoma cylindrospora, Fusarium fracticaudum, Phialophora cf. hyalina, and Morchella septimelata.</title>
        <authorList>
            <person name="Wingfield B.D."/>
            <person name="Bills G.F."/>
            <person name="Dong Y."/>
            <person name="Huang W."/>
            <person name="Nel W.J."/>
            <person name="Swalarsk-Parry B.S."/>
            <person name="Vaghefi N."/>
            <person name="Wilken P.M."/>
            <person name="An Z."/>
            <person name="de Beer Z.W."/>
            <person name="De Vos L."/>
            <person name="Chen L."/>
            <person name="Duong T.A."/>
            <person name="Gao Y."/>
            <person name="Hammerbacher A."/>
            <person name="Kikkert J.R."/>
            <person name="Li Y."/>
            <person name="Li H."/>
            <person name="Li K."/>
            <person name="Li Q."/>
            <person name="Liu X."/>
            <person name="Ma X."/>
            <person name="Naidoo K."/>
            <person name="Pethybridge S.J."/>
            <person name="Sun J."/>
            <person name="Steenkamp E.T."/>
            <person name="van der Nest M.A."/>
            <person name="van Wyk S."/>
            <person name="Wingfield M.J."/>
            <person name="Xiong C."/>
            <person name="Yue Q."/>
            <person name="Zhang X."/>
        </authorList>
    </citation>
    <scope>NUCLEOTIDE SEQUENCE [LARGE SCALE GENOMIC DNA]</scope>
    <source>
        <strain evidence="2 3">BP5796</strain>
    </source>
</reference>
<feature type="compositionally biased region" description="Low complexity" evidence="1">
    <location>
        <begin position="612"/>
        <end position="623"/>
    </location>
</feature>
<feature type="compositionally biased region" description="Basic and acidic residues" evidence="1">
    <location>
        <begin position="632"/>
        <end position="647"/>
    </location>
</feature>
<dbReference type="AlphaFoldDB" id="A0A3D8TAN7"/>
<evidence type="ECO:0000313" key="2">
    <source>
        <dbReference type="EMBL" id="RDW95371.1"/>
    </source>
</evidence>
<feature type="compositionally biased region" description="Polar residues" evidence="1">
    <location>
        <begin position="36"/>
        <end position="68"/>
    </location>
</feature>
<dbReference type="OrthoDB" id="5424692at2759"/>
<feature type="compositionally biased region" description="Low complexity" evidence="1">
    <location>
        <begin position="781"/>
        <end position="794"/>
    </location>
</feature>
<dbReference type="Proteomes" id="UP000256328">
    <property type="component" value="Unassembled WGS sequence"/>
</dbReference>
<evidence type="ECO:0000256" key="1">
    <source>
        <dbReference type="SAM" id="MobiDB-lite"/>
    </source>
</evidence>
<feature type="region of interest" description="Disordered" evidence="1">
    <location>
        <begin position="353"/>
        <end position="818"/>
    </location>
</feature>
<feature type="compositionally biased region" description="Pro residues" evidence="1">
    <location>
        <begin position="648"/>
        <end position="668"/>
    </location>
</feature>
<accession>A0A3D8TAN7</accession>
<feature type="compositionally biased region" description="Low complexity" evidence="1">
    <location>
        <begin position="579"/>
        <end position="597"/>
    </location>
</feature>
<name>A0A3D8TAN7_9HELO</name>
<keyword evidence="3" id="KW-1185">Reference proteome</keyword>
<proteinExistence type="predicted"/>
<comment type="caution">
    <text evidence="2">The sequence shown here is derived from an EMBL/GenBank/DDBJ whole genome shotgun (WGS) entry which is preliminary data.</text>
</comment>
<protein>
    <submittedName>
        <fullName evidence="2">Uncharacterized protein</fullName>
    </submittedName>
</protein>
<feature type="compositionally biased region" description="Polar residues" evidence="1">
    <location>
        <begin position="85"/>
        <end position="119"/>
    </location>
</feature>
<organism evidence="2 3">
    <name type="scientific">Coleophoma crateriformis</name>
    <dbReference type="NCBI Taxonomy" id="565419"/>
    <lineage>
        <taxon>Eukaryota</taxon>
        <taxon>Fungi</taxon>
        <taxon>Dikarya</taxon>
        <taxon>Ascomycota</taxon>
        <taxon>Pezizomycotina</taxon>
        <taxon>Leotiomycetes</taxon>
        <taxon>Helotiales</taxon>
        <taxon>Dermateaceae</taxon>
        <taxon>Coleophoma</taxon>
    </lineage>
</organism>
<feature type="compositionally biased region" description="Basic and acidic residues" evidence="1">
    <location>
        <begin position="372"/>
        <end position="405"/>
    </location>
</feature>
<feature type="region of interest" description="Disordered" evidence="1">
    <location>
        <begin position="1"/>
        <end position="119"/>
    </location>
</feature>
<dbReference type="EMBL" id="PDLN01000001">
    <property type="protein sequence ID" value="RDW95371.1"/>
    <property type="molecule type" value="Genomic_DNA"/>
</dbReference>
<gene>
    <name evidence="2" type="ORF">BP5796_01134</name>
</gene>
<feature type="compositionally biased region" description="Basic and acidic residues" evidence="1">
    <location>
        <begin position="544"/>
        <end position="553"/>
    </location>
</feature>
<evidence type="ECO:0000313" key="3">
    <source>
        <dbReference type="Proteomes" id="UP000256328"/>
    </source>
</evidence>
<feature type="compositionally biased region" description="Basic residues" evidence="1">
    <location>
        <begin position="455"/>
        <end position="496"/>
    </location>
</feature>
<feature type="compositionally biased region" description="Basic and acidic residues" evidence="1">
    <location>
        <begin position="23"/>
        <end position="35"/>
    </location>
</feature>
<feature type="compositionally biased region" description="Basic and acidic residues" evidence="1">
    <location>
        <begin position="497"/>
        <end position="508"/>
    </location>
</feature>
<feature type="compositionally biased region" description="Polar residues" evidence="1">
    <location>
        <begin position="735"/>
        <end position="749"/>
    </location>
</feature>
<sequence>MDPTANSKDSCAEFADGAGFGKQSREQQAVKDTRSDAPSPTTIGTSEDGLSSMCDQSNSQSNTLSRESSVVHAGESGNGIGQAPSGEQQQLSNVLVKQQDAANPSNFESPVYGSDQSQKPISALANTGSVGEATWHRNQRSLPSIHALGLPFQAARVPVKLNLGRCPLGHRHRRGSFSSDNEFHGPGFRDCPYRFKPFTWDNSCTTPRPQPPQQPQIYALAPLRPNIPLSYTTPVYELPYSHAVSGPAVQTSRNQLESHEESLFHTPSQRGGDGRRFKVFLGLKSRVKQALMHCLRSFRNRCVDSASNYKTPVVGVDISHSTLLGNSSSVGFSNLNISNFSNRADGEVTMLGAGESYRPAGGRPRSPPPRADTFRADRDRSPRRDRARTPLRDRQRSPPYRERARTPPPASDSYYPGSRNRSPIRRRSRTPPYRSRDRTPARDVPNWRARDRPRSPFRPRSPRNRSPPRARSPFRARSPPRNRSPFRARSPPRRFSPRREDDRRERPRSPLSPRRRSRSPYERDRPSIRVRSPVRSPPRRARSRTPERRDNRAHIGPSGSNGRRPRSPSPARDSERSSGRTSGNNSRRSSPPTHPSRVVLAQATSRDEQSSHRSPSSREMSPPQHANLSYRDSGRESARSTPRERSPARPPPRSPPRGPAGFRPPPTGPSAGRNFTAPARSPLSTTSNNPPPPSNQNRPETVPVAPPTGPRAAPRGPSYMRGGRGSFSGDRSTRPDQSSWGNPAPSRTTPDIMPRASAPVSRAVPIVSPTSSVPTGPAAIPTGPRAGPSGPARPNLQTASGAYGRTQSFATPPHPRAHPAMTNLPPIIPGGRIDPALTGLSAEIDARLKKRQQEEEVLRADLELKQENLRRGMKQWDKLSKDSQSWGLRSQLSERHVRTLAGEGIGGAAF</sequence>